<keyword evidence="2" id="KW-1185">Reference proteome</keyword>
<organism evidence="1 2">
    <name type="scientific">Cichorium intybus</name>
    <name type="common">Chicory</name>
    <dbReference type="NCBI Taxonomy" id="13427"/>
    <lineage>
        <taxon>Eukaryota</taxon>
        <taxon>Viridiplantae</taxon>
        <taxon>Streptophyta</taxon>
        <taxon>Embryophyta</taxon>
        <taxon>Tracheophyta</taxon>
        <taxon>Spermatophyta</taxon>
        <taxon>Magnoliopsida</taxon>
        <taxon>eudicotyledons</taxon>
        <taxon>Gunneridae</taxon>
        <taxon>Pentapetalae</taxon>
        <taxon>asterids</taxon>
        <taxon>campanulids</taxon>
        <taxon>Asterales</taxon>
        <taxon>Asteraceae</taxon>
        <taxon>Cichorioideae</taxon>
        <taxon>Cichorieae</taxon>
        <taxon>Cichoriinae</taxon>
        <taxon>Cichorium</taxon>
    </lineage>
</organism>
<proteinExistence type="predicted"/>
<dbReference type="EMBL" id="CM042009">
    <property type="protein sequence ID" value="KAI3789968.1"/>
    <property type="molecule type" value="Genomic_DNA"/>
</dbReference>
<accession>A0ACB9H297</accession>
<dbReference type="Proteomes" id="UP001055811">
    <property type="component" value="Linkage Group LG01"/>
</dbReference>
<evidence type="ECO:0000313" key="1">
    <source>
        <dbReference type="EMBL" id="KAI3789968.1"/>
    </source>
</evidence>
<protein>
    <submittedName>
        <fullName evidence="1">Uncharacterized protein</fullName>
    </submittedName>
</protein>
<comment type="caution">
    <text evidence="1">The sequence shown here is derived from an EMBL/GenBank/DDBJ whole genome shotgun (WGS) entry which is preliminary data.</text>
</comment>
<name>A0ACB9H297_CICIN</name>
<gene>
    <name evidence="1" type="ORF">L2E82_02776</name>
</gene>
<reference evidence="1 2" key="2">
    <citation type="journal article" date="2022" name="Mol. Ecol. Resour.">
        <title>The genomes of chicory, endive, great burdock and yacon provide insights into Asteraceae paleo-polyploidization history and plant inulin production.</title>
        <authorList>
            <person name="Fan W."/>
            <person name="Wang S."/>
            <person name="Wang H."/>
            <person name="Wang A."/>
            <person name="Jiang F."/>
            <person name="Liu H."/>
            <person name="Zhao H."/>
            <person name="Xu D."/>
            <person name="Zhang Y."/>
        </authorList>
    </citation>
    <scope>NUCLEOTIDE SEQUENCE [LARGE SCALE GENOMIC DNA]</scope>
    <source>
        <strain evidence="2">cv. Punajuju</strain>
        <tissue evidence="1">Leaves</tissue>
    </source>
</reference>
<sequence>MLNFTYFPQQVSLTRIFILPKFLFFNLYESYQQSHDPSHGLPNLTKKNQAKSQKQTQRNKKLVIINTQIHTYETYYIILFSY</sequence>
<evidence type="ECO:0000313" key="2">
    <source>
        <dbReference type="Proteomes" id="UP001055811"/>
    </source>
</evidence>
<reference evidence="2" key="1">
    <citation type="journal article" date="2022" name="Mol. Ecol. Resour.">
        <title>The genomes of chicory, endive, great burdock and yacon provide insights into Asteraceae palaeo-polyploidization history and plant inulin production.</title>
        <authorList>
            <person name="Fan W."/>
            <person name="Wang S."/>
            <person name="Wang H."/>
            <person name="Wang A."/>
            <person name="Jiang F."/>
            <person name="Liu H."/>
            <person name="Zhao H."/>
            <person name="Xu D."/>
            <person name="Zhang Y."/>
        </authorList>
    </citation>
    <scope>NUCLEOTIDE SEQUENCE [LARGE SCALE GENOMIC DNA]</scope>
    <source>
        <strain evidence="2">cv. Punajuju</strain>
    </source>
</reference>